<comment type="caution">
    <text evidence="2">The sequence shown here is derived from an EMBL/GenBank/DDBJ whole genome shotgun (WGS) entry which is preliminary data.</text>
</comment>
<sequence length="430" mass="43707">MCHPLFAGWDHAGTFARLVGQDTARLQQHLGHERLAQGRRDLADPEACVHQLAAMLLQAPGGLSGRSGRPAVQPQDGLKSELAERAARLEVLLALLAEVVAPQAVAAGTSCAAVADARGCPSTRIGWVEAVLAALKPATAGRAGTASKEPPLPLPRERSASASRAVGVQTLQMPAAQTPAVRLREASTQAGGVWATRVAATQARLSPASAAVGCQAGGRGEAQDASTETEPTTGEGILRRPASSDAAAQASPSSAHTGSQASAEAEAAGTQTSATASQPAWAQTDPPPALAESAAQTEAAQPPRPGGLRDRRLGAEGAAARLDDALERLALEREAAAALEGRLGEAGRSLQGLRRENAGLRRAAAEAAEAARAAAAAAERPPSAEAATQAGVRTACAEVQTEPNVYNSHTWQQPRPERGAGAPRGPLGSP</sequence>
<feature type="region of interest" description="Disordered" evidence="1">
    <location>
        <begin position="373"/>
        <end position="430"/>
    </location>
</feature>
<name>A0ABN9VQ12_9DINO</name>
<accession>A0ABN9VQ12</accession>
<dbReference type="EMBL" id="CAUYUJ010017473">
    <property type="protein sequence ID" value="CAK0875096.1"/>
    <property type="molecule type" value="Genomic_DNA"/>
</dbReference>
<reference evidence="2" key="1">
    <citation type="submission" date="2023-10" db="EMBL/GenBank/DDBJ databases">
        <authorList>
            <person name="Chen Y."/>
            <person name="Shah S."/>
            <person name="Dougan E. K."/>
            <person name="Thang M."/>
            <person name="Chan C."/>
        </authorList>
    </citation>
    <scope>NUCLEOTIDE SEQUENCE [LARGE SCALE GENOMIC DNA]</scope>
</reference>
<evidence type="ECO:0000313" key="3">
    <source>
        <dbReference type="Proteomes" id="UP001189429"/>
    </source>
</evidence>
<organism evidence="2 3">
    <name type="scientific">Prorocentrum cordatum</name>
    <dbReference type="NCBI Taxonomy" id="2364126"/>
    <lineage>
        <taxon>Eukaryota</taxon>
        <taxon>Sar</taxon>
        <taxon>Alveolata</taxon>
        <taxon>Dinophyceae</taxon>
        <taxon>Prorocentrales</taxon>
        <taxon>Prorocentraceae</taxon>
        <taxon>Prorocentrum</taxon>
    </lineage>
</organism>
<feature type="region of interest" description="Disordered" evidence="1">
    <location>
        <begin position="206"/>
        <end position="311"/>
    </location>
</feature>
<keyword evidence="3" id="KW-1185">Reference proteome</keyword>
<dbReference type="Proteomes" id="UP001189429">
    <property type="component" value="Unassembled WGS sequence"/>
</dbReference>
<proteinExistence type="predicted"/>
<evidence type="ECO:0000256" key="1">
    <source>
        <dbReference type="SAM" id="MobiDB-lite"/>
    </source>
</evidence>
<feature type="compositionally biased region" description="Low complexity" evidence="1">
    <location>
        <begin position="243"/>
        <end position="301"/>
    </location>
</feature>
<feature type="region of interest" description="Disordered" evidence="1">
    <location>
        <begin position="139"/>
        <end position="179"/>
    </location>
</feature>
<protein>
    <submittedName>
        <fullName evidence="2">Uncharacterized protein</fullName>
    </submittedName>
</protein>
<evidence type="ECO:0000313" key="2">
    <source>
        <dbReference type="EMBL" id="CAK0875096.1"/>
    </source>
</evidence>
<feature type="compositionally biased region" description="Low complexity" evidence="1">
    <location>
        <begin position="373"/>
        <end position="387"/>
    </location>
</feature>
<gene>
    <name evidence="2" type="ORF">PCOR1329_LOCUS59834</name>
</gene>
<feature type="compositionally biased region" description="Polar residues" evidence="1">
    <location>
        <begin position="401"/>
        <end position="413"/>
    </location>
</feature>